<dbReference type="SUPFAM" id="SSF55186">
    <property type="entry name" value="ThrRS/AlaRS common domain"/>
    <property type="match status" value="1"/>
</dbReference>
<comment type="caution">
    <text evidence="1">The sequence shown here is derived from an EMBL/GenBank/DDBJ whole genome shotgun (WGS) entry which is preliminary data.</text>
</comment>
<sequence>MPAVTPTEVVFTERQYTAESVVQMVVAQPEGGSWLVTALTPFHPVSHIWPDHPADWGSVSVRGTQQRVTGCFYGAVELASHQLFVGSDIPVKRNEEGWVFVVVHQTEQALPADLVGETVQLEVERDYQLSLSRGHSAGHLSSLALNKVLHHDYWRKDASRKDELGHYDFHSYAQTESRVSEDCSTDTYRLGKTLRKRGLNSADMLEALPQIAEHINQQLEQWRAMGAKVVMRREGSALTDSRYWQCDLGEEGLVEIPCGGTHVQSLVEYQEITVSFQVVSDQELIMLTRTVAA</sequence>
<reference evidence="1 2" key="1">
    <citation type="submission" date="2018-01" db="EMBL/GenBank/DDBJ databases">
        <title>Whole genome sequencing of Histamine producing bacteria.</title>
        <authorList>
            <person name="Butler K."/>
        </authorList>
    </citation>
    <scope>NUCLEOTIDE SEQUENCE [LARGE SCALE GENOMIC DNA]</scope>
    <source>
        <strain evidence="1 2">DSM 100436</strain>
    </source>
</reference>
<dbReference type="Proteomes" id="UP000241771">
    <property type="component" value="Unassembled WGS sequence"/>
</dbReference>
<proteinExistence type="predicted"/>
<dbReference type="EMBL" id="PYMA01000006">
    <property type="protein sequence ID" value="PSW19662.1"/>
    <property type="molecule type" value="Genomic_DNA"/>
</dbReference>
<dbReference type="OrthoDB" id="6396444at2"/>
<protein>
    <submittedName>
        <fullName evidence="1">Metal-dependent hydrolase</fullName>
    </submittedName>
</protein>
<keyword evidence="1" id="KW-0378">Hydrolase</keyword>
<evidence type="ECO:0000313" key="2">
    <source>
        <dbReference type="Proteomes" id="UP000241771"/>
    </source>
</evidence>
<accession>A0A2T3NTS5</accession>
<organism evidence="1 2">
    <name type="scientific">Photobacterium sanctipauli</name>
    <dbReference type="NCBI Taxonomy" id="1342794"/>
    <lineage>
        <taxon>Bacteria</taxon>
        <taxon>Pseudomonadati</taxon>
        <taxon>Pseudomonadota</taxon>
        <taxon>Gammaproteobacteria</taxon>
        <taxon>Vibrionales</taxon>
        <taxon>Vibrionaceae</taxon>
        <taxon>Photobacterium</taxon>
    </lineage>
</organism>
<gene>
    <name evidence="1" type="ORF">C9I98_12195</name>
</gene>
<name>A0A2T3NTS5_9GAMM</name>
<dbReference type="InterPro" id="IPR018163">
    <property type="entry name" value="Thr/Ala-tRNA-synth_IIc_edit"/>
</dbReference>
<dbReference type="AlphaFoldDB" id="A0A2T3NTS5"/>
<dbReference type="GO" id="GO:0016787">
    <property type="term" value="F:hydrolase activity"/>
    <property type="evidence" value="ECO:0007669"/>
    <property type="project" value="UniProtKB-KW"/>
</dbReference>
<dbReference type="Gene3D" id="3.30.980.10">
    <property type="entry name" value="Threonyl-trna Synthetase, Chain A, domain 2"/>
    <property type="match status" value="1"/>
</dbReference>
<dbReference type="GO" id="GO:0000166">
    <property type="term" value="F:nucleotide binding"/>
    <property type="evidence" value="ECO:0007669"/>
    <property type="project" value="InterPro"/>
</dbReference>
<dbReference type="RefSeq" id="WP_036828232.1">
    <property type="nucleotide sequence ID" value="NZ_JGVO01000956.1"/>
</dbReference>
<evidence type="ECO:0000313" key="1">
    <source>
        <dbReference type="EMBL" id="PSW19662.1"/>
    </source>
</evidence>
<keyword evidence="2" id="KW-1185">Reference proteome</keyword>